<gene>
    <name evidence="2" type="ORF">LCGC14_1748120</name>
</gene>
<organism evidence="2">
    <name type="scientific">marine sediment metagenome</name>
    <dbReference type="NCBI Taxonomy" id="412755"/>
    <lineage>
        <taxon>unclassified sequences</taxon>
        <taxon>metagenomes</taxon>
        <taxon>ecological metagenomes</taxon>
    </lineage>
</organism>
<name>A0A0F9H4Q2_9ZZZZ</name>
<dbReference type="AlphaFoldDB" id="A0A0F9H4Q2"/>
<comment type="caution">
    <text evidence="2">The sequence shown here is derived from an EMBL/GenBank/DDBJ whole genome shotgun (WGS) entry which is preliminary data.</text>
</comment>
<sequence length="76" mass="9061">MNDFKVELESIEKVIDTNKLEKARLEERLKKLGEDKQEILTKLKEENIKEDELESVVIDMEMEIQEQLDKAKEELK</sequence>
<dbReference type="EMBL" id="LAZR01016085">
    <property type="protein sequence ID" value="KKM06029.1"/>
    <property type="molecule type" value="Genomic_DNA"/>
</dbReference>
<protein>
    <submittedName>
        <fullName evidence="2">Uncharacterized protein</fullName>
    </submittedName>
</protein>
<proteinExistence type="predicted"/>
<accession>A0A0F9H4Q2</accession>
<evidence type="ECO:0000256" key="1">
    <source>
        <dbReference type="SAM" id="Coils"/>
    </source>
</evidence>
<keyword evidence="1" id="KW-0175">Coiled coil</keyword>
<reference evidence="2" key="1">
    <citation type="journal article" date="2015" name="Nature">
        <title>Complex archaea that bridge the gap between prokaryotes and eukaryotes.</title>
        <authorList>
            <person name="Spang A."/>
            <person name="Saw J.H."/>
            <person name="Jorgensen S.L."/>
            <person name="Zaremba-Niedzwiedzka K."/>
            <person name="Martijn J."/>
            <person name="Lind A.E."/>
            <person name="van Eijk R."/>
            <person name="Schleper C."/>
            <person name="Guy L."/>
            <person name="Ettema T.J."/>
        </authorList>
    </citation>
    <scope>NUCLEOTIDE SEQUENCE</scope>
</reference>
<evidence type="ECO:0000313" key="2">
    <source>
        <dbReference type="EMBL" id="KKM06029.1"/>
    </source>
</evidence>
<feature type="coiled-coil region" evidence="1">
    <location>
        <begin position="8"/>
        <end position="49"/>
    </location>
</feature>